<dbReference type="EMBL" id="GBXM01049298">
    <property type="protein sequence ID" value="JAH59279.1"/>
    <property type="molecule type" value="Transcribed_RNA"/>
</dbReference>
<evidence type="ECO:0000313" key="1">
    <source>
        <dbReference type="EMBL" id="JAH55449.1"/>
    </source>
</evidence>
<accession>A0A0E9TP22</accession>
<sequence length="21" mass="2418">MSISVEGYILFCNVSLLHFMN</sequence>
<proteinExistence type="predicted"/>
<protein>
    <submittedName>
        <fullName evidence="1">Uncharacterized protein</fullName>
    </submittedName>
</protein>
<dbReference type="EMBL" id="GBXM01053128">
    <property type="protein sequence ID" value="JAH55449.1"/>
    <property type="molecule type" value="Transcribed_RNA"/>
</dbReference>
<organism evidence="1">
    <name type="scientific">Anguilla anguilla</name>
    <name type="common">European freshwater eel</name>
    <name type="synonym">Muraena anguilla</name>
    <dbReference type="NCBI Taxonomy" id="7936"/>
    <lineage>
        <taxon>Eukaryota</taxon>
        <taxon>Metazoa</taxon>
        <taxon>Chordata</taxon>
        <taxon>Craniata</taxon>
        <taxon>Vertebrata</taxon>
        <taxon>Euteleostomi</taxon>
        <taxon>Actinopterygii</taxon>
        <taxon>Neopterygii</taxon>
        <taxon>Teleostei</taxon>
        <taxon>Anguilliformes</taxon>
        <taxon>Anguillidae</taxon>
        <taxon>Anguilla</taxon>
    </lineage>
</organism>
<reference evidence="1" key="2">
    <citation type="journal article" date="2015" name="Fish Shellfish Immunol.">
        <title>Early steps in the European eel (Anguilla anguilla)-Vibrio vulnificus interaction in the gills: Role of the RtxA13 toxin.</title>
        <authorList>
            <person name="Callol A."/>
            <person name="Pajuelo D."/>
            <person name="Ebbesson L."/>
            <person name="Teles M."/>
            <person name="MacKenzie S."/>
            <person name="Amaro C."/>
        </authorList>
    </citation>
    <scope>NUCLEOTIDE SEQUENCE</scope>
</reference>
<dbReference type="AlphaFoldDB" id="A0A0E9TP22"/>
<name>A0A0E9TP22_ANGAN</name>
<reference evidence="1" key="1">
    <citation type="submission" date="2014-11" db="EMBL/GenBank/DDBJ databases">
        <authorList>
            <person name="Amaro Gonzalez C."/>
        </authorList>
    </citation>
    <scope>NUCLEOTIDE SEQUENCE</scope>
</reference>